<dbReference type="GO" id="GO:0016020">
    <property type="term" value="C:membrane"/>
    <property type="evidence" value="ECO:0007669"/>
    <property type="project" value="UniProtKB-SubCell"/>
</dbReference>
<evidence type="ECO:0000313" key="9">
    <source>
        <dbReference type="Proteomes" id="UP000515908"/>
    </source>
</evidence>
<keyword evidence="3 6" id="KW-1133">Transmembrane helix</keyword>
<dbReference type="EMBL" id="LR877146">
    <property type="protein sequence ID" value="CAD2213935.1"/>
    <property type="molecule type" value="Genomic_DNA"/>
</dbReference>
<evidence type="ECO:0000256" key="5">
    <source>
        <dbReference type="SAM" id="MobiDB-lite"/>
    </source>
</evidence>
<evidence type="ECO:0000313" key="8">
    <source>
        <dbReference type="EMBL" id="CAD2213935.1"/>
    </source>
</evidence>
<dbReference type="PANTHER" id="PTHR22950:SF702">
    <property type="entry name" value="AMINO ACID TRANSPORTER PROTEIN"/>
    <property type="match status" value="1"/>
</dbReference>
<proteinExistence type="predicted"/>
<gene>
    <name evidence="8" type="ORF">ADEAN_000137900</name>
</gene>
<feature type="region of interest" description="Disordered" evidence="5">
    <location>
        <begin position="1"/>
        <end position="21"/>
    </location>
</feature>
<accession>A0A7G2C345</accession>
<dbReference type="VEuPathDB" id="TriTrypDB:ADEAN_000137900"/>
<feature type="transmembrane region" description="Helical" evidence="6">
    <location>
        <begin position="343"/>
        <end position="365"/>
    </location>
</feature>
<feature type="transmembrane region" description="Helical" evidence="6">
    <location>
        <begin position="385"/>
        <end position="405"/>
    </location>
</feature>
<name>A0A7G2C345_9TRYP</name>
<feature type="transmembrane region" description="Helical" evidence="6">
    <location>
        <begin position="299"/>
        <end position="323"/>
    </location>
</feature>
<dbReference type="GO" id="GO:0015179">
    <property type="term" value="F:L-amino acid transmembrane transporter activity"/>
    <property type="evidence" value="ECO:0007669"/>
    <property type="project" value="TreeGrafter"/>
</dbReference>
<evidence type="ECO:0000256" key="4">
    <source>
        <dbReference type="ARBA" id="ARBA00023136"/>
    </source>
</evidence>
<dbReference type="GO" id="GO:0005737">
    <property type="term" value="C:cytoplasm"/>
    <property type="evidence" value="ECO:0007669"/>
    <property type="project" value="TreeGrafter"/>
</dbReference>
<evidence type="ECO:0000256" key="2">
    <source>
        <dbReference type="ARBA" id="ARBA00022692"/>
    </source>
</evidence>
<dbReference type="InterPro" id="IPR013057">
    <property type="entry name" value="AA_transpt_TM"/>
</dbReference>
<feature type="transmembrane region" description="Helical" evidence="6">
    <location>
        <begin position="151"/>
        <end position="176"/>
    </location>
</feature>
<sequence length="476" mass="51987">MADAREPSYLTEDVSGGNEMQGEPYLEQKQYVHPDVVEEDVGGMSNGHHGGAPPFYSGIPVVNSVVRTVQRIVPPGGLVANCFQLGSVTLGGGIISMPDSFRTSGIIMAVIYLVVMCAVTVYSMLLLGYAMRLTGLDSYETMGRGLLGPGGDFFVGLVLCISCIGTAIGYITAAGTLMTPILELAPGTPDYLKSEMGIRLIQTLIWAVLLLPAIIPKKLNSIRYIAVLGVCFVLYFVVTIIVHSTMNGLHKGKRENMAYFTTGNTAIYALSIFIFAFMCQGIAYPVYYEMRPRPSVKQLTTASTIGMVACTILYILAGVFGYFDFADATEVSILENYDPIHTPYMMVSYVGMLIKIVAAFCANWVPIRNFFYYAFGWNLATTPYWLHTIFCVVVSGIILVAGLFIPKVSLAFGLVGSLTGGFVSFIFPAIFWMYCGNWSMKTVGFLHWLGCQFMLIAGVVAIVWGTIATVYYSFFV</sequence>
<feature type="transmembrane region" description="Helical" evidence="6">
    <location>
        <begin position="266"/>
        <end position="287"/>
    </location>
</feature>
<feature type="transmembrane region" description="Helical" evidence="6">
    <location>
        <begin position="106"/>
        <end position="130"/>
    </location>
</feature>
<keyword evidence="9" id="KW-1185">Reference proteome</keyword>
<dbReference type="OrthoDB" id="28208at2759"/>
<keyword evidence="4 6" id="KW-0472">Membrane</keyword>
<reference evidence="8 9" key="1">
    <citation type="submission" date="2020-08" db="EMBL/GenBank/DDBJ databases">
        <authorList>
            <person name="Newling K."/>
            <person name="Davey J."/>
            <person name="Forrester S."/>
        </authorList>
    </citation>
    <scope>NUCLEOTIDE SEQUENCE [LARGE SCALE GENOMIC DNA]</scope>
    <source>
        <strain evidence="9">Crithidia deanei Carvalho (ATCC PRA-265)</strain>
    </source>
</reference>
<evidence type="ECO:0000256" key="3">
    <source>
        <dbReference type="ARBA" id="ARBA00022989"/>
    </source>
</evidence>
<feature type="transmembrane region" description="Helical" evidence="6">
    <location>
        <begin position="411"/>
        <end position="434"/>
    </location>
</feature>
<dbReference type="PANTHER" id="PTHR22950">
    <property type="entry name" value="AMINO ACID TRANSPORTER"/>
    <property type="match status" value="1"/>
</dbReference>
<evidence type="ECO:0000256" key="6">
    <source>
        <dbReference type="SAM" id="Phobius"/>
    </source>
</evidence>
<evidence type="ECO:0000256" key="1">
    <source>
        <dbReference type="ARBA" id="ARBA00004141"/>
    </source>
</evidence>
<keyword evidence="2 6" id="KW-0812">Transmembrane</keyword>
<comment type="subcellular location">
    <subcellularLocation>
        <location evidence="1">Membrane</location>
        <topology evidence="1">Multi-pass membrane protein</topology>
    </subcellularLocation>
</comment>
<evidence type="ECO:0000259" key="7">
    <source>
        <dbReference type="Pfam" id="PF01490"/>
    </source>
</evidence>
<dbReference type="Proteomes" id="UP000515908">
    <property type="component" value="Chromosome 02"/>
</dbReference>
<organism evidence="8 9">
    <name type="scientific">Angomonas deanei</name>
    <dbReference type="NCBI Taxonomy" id="59799"/>
    <lineage>
        <taxon>Eukaryota</taxon>
        <taxon>Discoba</taxon>
        <taxon>Euglenozoa</taxon>
        <taxon>Kinetoplastea</taxon>
        <taxon>Metakinetoplastina</taxon>
        <taxon>Trypanosomatida</taxon>
        <taxon>Trypanosomatidae</taxon>
        <taxon>Strigomonadinae</taxon>
        <taxon>Angomonas</taxon>
    </lineage>
</organism>
<protein>
    <submittedName>
        <fullName evidence="8">Transmembrane amino acid transporter protein, putative</fullName>
    </submittedName>
</protein>
<dbReference type="AlphaFoldDB" id="A0A7G2C345"/>
<feature type="transmembrane region" description="Helical" evidence="6">
    <location>
        <begin position="222"/>
        <end position="246"/>
    </location>
</feature>
<feature type="transmembrane region" description="Helical" evidence="6">
    <location>
        <begin position="446"/>
        <end position="474"/>
    </location>
</feature>
<feature type="domain" description="Amino acid transporter transmembrane" evidence="7">
    <location>
        <begin position="87"/>
        <end position="469"/>
    </location>
</feature>
<feature type="transmembrane region" description="Helical" evidence="6">
    <location>
        <begin position="196"/>
        <end position="215"/>
    </location>
</feature>
<dbReference type="Pfam" id="PF01490">
    <property type="entry name" value="Aa_trans"/>
    <property type="match status" value="1"/>
</dbReference>